<dbReference type="SUPFAM" id="SSF57667">
    <property type="entry name" value="beta-beta-alpha zinc fingers"/>
    <property type="match status" value="4"/>
</dbReference>
<keyword evidence="6" id="KW-0862">Zinc</keyword>
<dbReference type="FunFam" id="3.30.160.60:FF:001155">
    <property type="entry name" value="Zinc finger 30C"/>
    <property type="match status" value="2"/>
</dbReference>
<dbReference type="AlphaFoldDB" id="A0A8C4TDR2"/>
<proteinExistence type="inferred from homology"/>
<comment type="similarity">
    <text evidence="2">Belongs to the krueppel C2H2-type zinc-finger protein family.</text>
</comment>
<reference evidence="13" key="2">
    <citation type="submission" date="2025-09" db="UniProtKB">
        <authorList>
            <consortium name="Ensembl"/>
        </authorList>
    </citation>
    <scope>IDENTIFICATION</scope>
</reference>
<dbReference type="GO" id="GO:0008270">
    <property type="term" value="F:zinc ion binding"/>
    <property type="evidence" value="ECO:0007669"/>
    <property type="project" value="UniProtKB-KW"/>
</dbReference>
<feature type="domain" description="C2H2-type" evidence="12">
    <location>
        <begin position="240"/>
        <end position="267"/>
    </location>
</feature>
<evidence type="ECO:0000256" key="10">
    <source>
        <dbReference type="PROSITE-ProRule" id="PRU00042"/>
    </source>
</evidence>
<feature type="domain" description="C2H2-type" evidence="12">
    <location>
        <begin position="352"/>
        <end position="379"/>
    </location>
</feature>
<dbReference type="PROSITE" id="PS50157">
    <property type="entry name" value="ZINC_FINGER_C2H2_2"/>
    <property type="match status" value="7"/>
</dbReference>
<evidence type="ECO:0000256" key="4">
    <source>
        <dbReference type="ARBA" id="ARBA00022737"/>
    </source>
</evidence>
<evidence type="ECO:0000256" key="3">
    <source>
        <dbReference type="ARBA" id="ARBA00022723"/>
    </source>
</evidence>
<name>A0A8C4TDR2_ERPCA</name>
<keyword evidence="9" id="KW-0539">Nucleus</keyword>
<keyword evidence="8" id="KW-0804">Transcription</keyword>
<dbReference type="GeneTree" id="ENSGT00940000154715"/>
<evidence type="ECO:0000256" key="9">
    <source>
        <dbReference type="ARBA" id="ARBA00023242"/>
    </source>
</evidence>
<feature type="compositionally biased region" description="Polar residues" evidence="11">
    <location>
        <begin position="87"/>
        <end position="107"/>
    </location>
</feature>
<evidence type="ECO:0000256" key="1">
    <source>
        <dbReference type="ARBA" id="ARBA00004123"/>
    </source>
</evidence>
<feature type="region of interest" description="Disordered" evidence="11">
    <location>
        <begin position="79"/>
        <end position="165"/>
    </location>
</feature>
<evidence type="ECO:0000313" key="14">
    <source>
        <dbReference type="Proteomes" id="UP000694620"/>
    </source>
</evidence>
<dbReference type="Gene3D" id="3.30.160.60">
    <property type="entry name" value="Classic Zinc Finger"/>
    <property type="match status" value="7"/>
</dbReference>
<dbReference type="GO" id="GO:0006357">
    <property type="term" value="P:regulation of transcription by RNA polymerase II"/>
    <property type="evidence" value="ECO:0007669"/>
    <property type="project" value="TreeGrafter"/>
</dbReference>
<dbReference type="GO" id="GO:0005634">
    <property type="term" value="C:nucleus"/>
    <property type="evidence" value="ECO:0007669"/>
    <property type="project" value="UniProtKB-SubCell"/>
</dbReference>
<reference evidence="13" key="1">
    <citation type="submission" date="2025-08" db="UniProtKB">
        <authorList>
            <consortium name="Ensembl"/>
        </authorList>
    </citation>
    <scope>IDENTIFICATION</scope>
</reference>
<feature type="domain" description="C2H2-type" evidence="12">
    <location>
        <begin position="380"/>
        <end position="407"/>
    </location>
</feature>
<evidence type="ECO:0000259" key="12">
    <source>
        <dbReference type="PROSITE" id="PS50157"/>
    </source>
</evidence>
<dbReference type="FunFam" id="3.30.160.60:FF:001498">
    <property type="entry name" value="Zinc finger protein 404"/>
    <property type="match status" value="1"/>
</dbReference>
<feature type="domain" description="C2H2-type" evidence="12">
    <location>
        <begin position="268"/>
        <end position="295"/>
    </location>
</feature>
<organism evidence="13 14">
    <name type="scientific">Erpetoichthys calabaricus</name>
    <name type="common">Rope fish</name>
    <name type="synonym">Calamoichthys calabaricus</name>
    <dbReference type="NCBI Taxonomy" id="27687"/>
    <lineage>
        <taxon>Eukaryota</taxon>
        <taxon>Metazoa</taxon>
        <taxon>Chordata</taxon>
        <taxon>Craniata</taxon>
        <taxon>Vertebrata</taxon>
        <taxon>Euteleostomi</taxon>
        <taxon>Actinopterygii</taxon>
        <taxon>Polypteriformes</taxon>
        <taxon>Polypteridae</taxon>
        <taxon>Erpetoichthys</taxon>
    </lineage>
</organism>
<dbReference type="InterPro" id="IPR013087">
    <property type="entry name" value="Znf_C2H2_type"/>
</dbReference>
<feature type="compositionally biased region" description="Low complexity" evidence="11">
    <location>
        <begin position="144"/>
        <end position="156"/>
    </location>
</feature>
<feature type="domain" description="C2H2-type" evidence="12">
    <location>
        <begin position="324"/>
        <end position="351"/>
    </location>
</feature>
<evidence type="ECO:0000256" key="5">
    <source>
        <dbReference type="ARBA" id="ARBA00022771"/>
    </source>
</evidence>
<feature type="domain" description="C2H2-type" evidence="12">
    <location>
        <begin position="211"/>
        <end position="239"/>
    </location>
</feature>
<dbReference type="FunFam" id="3.30.160.60:FF:002343">
    <property type="entry name" value="Zinc finger protein 33A"/>
    <property type="match status" value="3"/>
</dbReference>
<keyword evidence="14" id="KW-1185">Reference proteome</keyword>
<evidence type="ECO:0000256" key="8">
    <source>
        <dbReference type="ARBA" id="ARBA00023163"/>
    </source>
</evidence>
<accession>A0A8C4TDR2</accession>
<keyword evidence="3" id="KW-0479">Metal-binding</keyword>
<comment type="subcellular location">
    <subcellularLocation>
        <location evidence="1">Nucleus</location>
    </subcellularLocation>
</comment>
<dbReference type="FunFam" id="3.30.160.60:FF:002063">
    <property type="entry name" value="RB associated KRAB zinc finger"/>
    <property type="match status" value="1"/>
</dbReference>
<keyword evidence="4" id="KW-0677">Repeat</keyword>
<evidence type="ECO:0000256" key="11">
    <source>
        <dbReference type="SAM" id="MobiDB-lite"/>
    </source>
</evidence>
<dbReference type="Pfam" id="PF13912">
    <property type="entry name" value="zf-C2H2_6"/>
    <property type="match status" value="2"/>
</dbReference>
<dbReference type="PANTHER" id="PTHR24390:SF265">
    <property type="entry name" value="ZINC FINGER PROTEIN 239-LIKE-RELATED"/>
    <property type="match status" value="1"/>
</dbReference>
<evidence type="ECO:0000256" key="2">
    <source>
        <dbReference type="ARBA" id="ARBA00006991"/>
    </source>
</evidence>
<dbReference type="SMART" id="SM00355">
    <property type="entry name" value="ZnF_C2H2"/>
    <property type="match status" value="7"/>
</dbReference>
<keyword evidence="5 10" id="KW-0863">Zinc-finger</keyword>
<dbReference type="InterPro" id="IPR036236">
    <property type="entry name" value="Znf_C2H2_sf"/>
</dbReference>
<dbReference type="Ensembl" id="ENSECRT00000029808.1">
    <property type="protein sequence ID" value="ENSECRP00000029192.1"/>
    <property type="gene ID" value="ENSECRG00000019785.1"/>
</dbReference>
<feature type="domain" description="C2H2-type" evidence="12">
    <location>
        <begin position="296"/>
        <end position="323"/>
    </location>
</feature>
<keyword evidence="7" id="KW-0805">Transcription regulation</keyword>
<protein>
    <recommendedName>
        <fullName evidence="12">C2H2-type domain-containing protein</fullName>
    </recommendedName>
</protein>
<feature type="compositionally biased region" description="Basic and acidic residues" evidence="11">
    <location>
        <begin position="108"/>
        <end position="130"/>
    </location>
</feature>
<dbReference type="Pfam" id="PF13465">
    <property type="entry name" value="zf-H2C2_2"/>
    <property type="match status" value="1"/>
</dbReference>
<evidence type="ECO:0000256" key="7">
    <source>
        <dbReference type="ARBA" id="ARBA00023015"/>
    </source>
</evidence>
<evidence type="ECO:0000256" key="6">
    <source>
        <dbReference type="ARBA" id="ARBA00022833"/>
    </source>
</evidence>
<dbReference type="GO" id="GO:0000978">
    <property type="term" value="F:RNA polymerase II cis-regulatory region sequence-specific DNA binding"/>
    <property type="evidence" value="ECO:0007669"/>
    <property type="project" value="TreeGrafter"/>
</dbReference>
<sequence length="418" mass="47288">MASAKEDGVDERTVDIKEEDYEWLTLEDVRVKLEDREERISVFKEEEECKEVTAAIKAEDLNDFSVSLELQKHETEDIFKQDACEESPSSLQPWSTNMGQLATQENSAELKSELSESEEKITEGNGREGEESPGSVGINLQKNGSFSPPSFGQPSPQKKENGMKKSLRGSEILTAALLQCSSLPATGVTQTEAIKTDGQQVEKEIQIHTGKKCCLECGKQFTHRSDLNRHMKIHTGEKPYCCSECGKSFLRRSNLQNHRRIHTGEKPHCCPECGKSFLRISSLQSHRRIHTGEKPHCCPECGKLFSMRISLQRHRRIHIGEKPHCCPECGKSFSWRSDLQLHKKIHTGEKPHCCSECGKSFLRGSSLQNHRIIHTGEKPLCCSVCGKSFLRRSDLQRHRRIHTGENLIVVQNVVSRSR</sequence>
<evidence type="ECO:0000313" key="13">
    <source>
        <dbReference type="Ensembl" id="ENSECRP00000029192.1"/>
    </source>
</evidence>
<dbReference type="Proteomes" id="UP000694620">
    <property type="component" value="Unassembled WGS sequence"/>
</dbReference>
<dbReference type="PANTHER" id="PTHR24390">
    <property type="entry name" value="ZINC FINGER PROTEIN"/>
    <property type="match status" value="1"/>
</dbReference>
<dbReference type="PROSITE" id="PS00028">
    <property type="entry name" value="ZINC_FINGER_C2H2_1"/>
    <property type="match status" value="7"/>
</dbReference>
<dbReference type="Pfam" id="PF00096">
    <property type="entry name" value="zf-C2H2"/>
    <property type="match status" value="3"/>
</dbReference>
<dbReference type="GO" id="GO:0003700">
    <property type="term" value="F:DNA-binding transcription factor activity"/>
    <property type="evidence" value="ECO:0007669"/>
    <property type="project" value="TreeGrafter"/>
</dbReference>